<evidence type="ECO:0000259" key="4">
    <source>
        <dbReference type="PROSITE" id="PS51294"/>
    </source>
</evidence>
<evidence type="ECO:0000256" key="1">
    <source>
        <dbReference type="ARBA" id="ARBA00022737"/>
    </source>
</evidence>
<name>A0A835YSF8_9STRA</name>
<dbReference type="PROSITE" id="PS50090">
    <property type="entry name" value="MYB_LIKE"/>
    <property type="match status" value="2"/>
</dbReference>
<protein>
    <submittedName>
        <fullName evidence="5">Homeodomain-like protein</fullName>
    </submittedName>
</protein>
<keyword evidence="1" id="KW-0677">Repeat</keyword>
<dbReference type="Gene3D" id="1.10.10.60">
    <property type="entry name" value="Homeodomain-like"/>
    <property type="match status" value="2"/>
</dbReference>
<dbReference type="PROSITE" id="PS51294">
    <property type="entry name" value="HTH_MYB"/>
    <property type="match status" value="2"/>
</dbReference>
<organism evidence="5 6">
    <name type="scientific">Tribonema minus</name>
    <dbReference type="NCBI Taxonomy" id="303371"/>
    <lineage>
        <taxon>Eukaryota</taxon>
        <taxon>Sar</taxon>
        <taxon>Stramenopiles</taxon>
        <taxon>Ochrophyta</taxon>
        <taxon>PX clade</taxon>
        <taxon>Xanthophyceae</taxon>
        <taxon>Tribonematales</taxon>
        <taxon>Tribonemataceae</taxon>
        <taxon>Tribonema</taxon>
    </lineage>
</organism>
<dbReference type="OrthoDB" id="2143914at2759"/>
<dbReference type="SMART" id="SM00717">
    <property type="entry name" value="SANT"/>
    <property type="match status" value="2"/>
</dbReference>
<dbReference type="PANTHER" id="PTHR45614:SF232">
    <property type="entry name" value="TRANSCRIPTION FACTOR MYB3R-2"/>
    <property type="match status" value="1"/>
</dbReference>
<evidence type="ECO:0000256" key="2">
    <source>
        <dbReference type="ARBA" id="ARBA00023125"/>
    </source>
</evidence>
<comment type="caution">
    <text evidence="5">The sequence shown here is derived from an EMBL/GenBank/DDBJ whole genome shotgun (WGS) entry which is preliminary data.</text>
</comment>
<sequence>MQQPQGFVATQGTLYLDEERYLTPSSFKRVVRKWSPEEDQLMALLVKEHGTRQWGLIGSLLSGRTGKQCRERWHNQLDPHIKKDAWTREEEEVLMQAHSVHGNRWAEIAKLLPGRTDNAIKNHWNSAKRRLSRQLNMSMPMSMGGSSAWAVSPVAEAAAGAAPAGMMRNDMAAVRHVALYALFCSVLNLCGSPLGSS</sequence>
<dbReference type="InterPro" id="IPR009057">
    <property type="entry name" value="Homeodomain-like_sf"/>
</dbReference>
<dbReference type="Pfam" id="PF00249">
    <property type="entry name" value="Myb_DNA-binding"/>
    <property type="match status" value="2"/>
</dbReference>
<proteinExistence type="predicted"/>
<evidence type="ECO:0000259" key="3">
    <source>
        <dbReference type="PROSITE" id="PS50090"/>
    </source>
</evidence>
<evidence type="ECO:0000313" key="5">
    <source>
        <dbReference type="EMBL" id="KAG5180269.1"/>
    </source>
</evidence>
<dbReference type="SUPFAM" id="SSF46689">
    <property type="entry name" value="Homeodomain-like"/>
    <property type="match status" value="1"/>
</dbReference>
<gene>
    <name evidence="5" type="ORF">JKP88DRAFT_200485</name>
</gene>
<dbReference type="EMBL" id="JAFCMP010000401">
    <property type="protein sequence ID" value="KAG5180269.1"/>
    <property type="molecule type" value="Genomic_DNA"/>
</dbReference>
<keyword evidence="2 5" id="KW-0238">DNA-binding</keyword>
<dbReference type="Proteomes" id="UP000664859">
    <property type="component" value="Unassembled WGS sequence"/>
</dbReference>
<feature type="domain" description="HTH myb-type" evidence="4">
    <location>
        <begin position="32"/>
        <end position="77"/>
    </location>
</feature>
<evidence type="ECO:0000313" key="6">
    <source>
        <dbReference type="Proteomes" id="UP000664859"/>
    </source>
</evidence>
<feature type="domain" description="Myb-like" evidence="3">
    <location>
        <begin position="78"/>
        <end position="128"/>
    </location>
</feature>
<dbReference type="InterPro" id="IPR050560">
    <property type="entry name" value="MYB_TF"/>
</dbReference>
<dbReference type="GO" id="GO:0000981">
    <property type="term" value="F:DNA-binding transcription factor activity, RNA polymerase II-specific"/>
    <property type="evidence" value="ECO:0007669"/>
    <property type="project" value="TreeGrafter"/>
</dbReference>
<keyword evidence="6" id="KW-1185">Reference proteome</keyword>
<dbReference type="AlphaFoldDB" id="A0A835YSF8"/>
<dbReference type="GO" id="GO:0005634">
    <property type="term" value="C:nucleus"/>
    <property type="evidence" value="ECO:0007669"/>
    <property type="project" value="TreeGrafter"/>
</dbReference>
<accession>A0A835YSF8</accession>
<dbReference type="PANTHER" id="PTHR45614">
    <property type="entry name" value="MYB PROTEIN-RELATED"/>
    <property type="match status" value="1"/>
</dbReference>
<reference evidence="5" key="1">
    <citation type="submission" date="2021-02" db="EMBL/GenBank/DDBJ databases">
        <title>First Annotated Genome of the Yellow-green Alga Tribonema minus.</title>
        <authorList>
            <person name="Mahan K.M."/>
        </authorList>
    </citation>
    <scope>NUCLEOTIDE SEQUENCE</scope>
    <source>
        <strain evidence="5">UTEX B ZZ1240</strain>
    </source>
</reference>
<dbReference type="FunFam" id="1.10.10.60:FF:000010">
    <property type="entry name" value="Transcriptional activator Myb isoform A"/>
    <property type="match status" value="1"/>
</dbReference>
<dbReference type="InterPro" id="IPR001005">
    <property type="entry name" value="SANT/Myb"/>
</dbReference>
<dbReference type="CDD" id="cd00167">
    <property type="entry name" value="SANT"/>
    <property type="match status" value="2"/>
</dbReference>
<keyword evidence="5" id="KW-0371">Homeobox</keyword>
<dbReference type="InterPro" id="IPR017930">
    <property type="entry name" value="Myb_dom"/>
</dbReference>
<feature type="domain" description="HTH myb-type" evidence="4">
    <location>
        <begin position="78"/>
        <end position="132"/>
    </location>
</feature>
<dbReference type="GO" id="GO:0000978">
    <property type="term" value="F:RNA polymerase II cis-regulatory region sequence-specific DNA binding"/>
    <property type="evidence" value="ECO:0007669"/>
    <property type="project" value="TreeGrafter"/>
</dbReference>
<feature type="domain" description="Myb-like" evidence="3">
    <location>
        <begin position="33"/>
        <end position="77"/>
    </location>
</feature>